<gene>
    <name evidence="3" type="ORF">SAMN05216580_2111</name>
</gene>
<feature type="domain" description="Aminotransferase class V" evidence="2">
    <location>
        <begin position="16"/>
        <end position="343"/>
    </location>
</feature>
<keyword evidence="3" id="KW-0456">Lyase</keyword>
<dbReference type="InterPro" id="IPR015422">
    <property type="entry name" value="PyrdxlP-dep_Trfase_small"/>
</dbReference>
<dbReference type="GO" id="GO:0016829">
    <property type="term" value="F:lyase activity"/>
    <property type="evidence" value="ECO:0007669"/>
    <property type="project" value="UniProtKB-KW"/>
</dbReference>
<proteinExistence type="predicted"/>
<organism evidence="3 4">
    <name type="scientific">Geopseudomonas guangdongensis</name>
    <dbReference type="NCBI Taxonomy" id="1245526"/>
    <lineage>
        <taxon>Bacteria</taxon>
        <taxon>Pseudomonadati</taxon>
        <taxon>Pseudomonadota</taxon>
        <taxon>Gammaproteobacteria</taxon>
        <taxon>Pseudomonadales</taxon>
        <taxon>Pseudomonadaceae</taxon>
        <taxon>Geopseudomonas</taxon>
    </lineage>
</organism>
<dbReference type="Gene3D" id="3.40.640.10">
    <property type="entry name" value="Type I PLP-dependent aspartate aminotransferase-like (Major domain)"/>
    <property type="match status" value="1"/>
</dbReference>
<evidence type="ECO:0000259" key="2">
    <source>
        <dbReference type="Pfam" id="PF00266"/>
    </source>
</evidence>
<evidence type="ECO:0000313" key="4">
    <source>
        <dbReference type="Proteomes" id="UP000243063"/>
    </source>
</evidence>
<dbReference type="InterPro" id="IPR000192">
    <property type="entry name" value="Aminotrans_V_dom"/>
</dbReference>
<evidence type="ECO:0000256" key="1">
    <source>
        <dbReference type="ARBA" id="ARBA00022898"/>
    </source>
</evidence>
<dbReference type="Proteomes" id="UP000243063">
    <property type="component" value="Chromosome I"/>
</dbReference>
<dbReference type="Pfam" id="PF00266">
    <property type="entry name" value="Aminotran_5"/>
    <property type="match status" value="1"/>
</dbReference>
<dbReference type="SUPFAM" id="SSF53383">
    <property type="entry name" value="PLP-dependent transferases"/>
    <property type="match status" value="1"/>
</dbReference>
<dbReference type="PANTHER" id="PTHR43586">
    <property type="entry name" value="CYSTEINE DESULFURASE"/>
    <property type="match status" value="1"/>
</dbReference>
<evidence type="ECO:0000313" key="3">
    <source>
        <dbReference type="EMBL" id="SDU26368.1"/>
    </source>
</evidence>
<dbReference type="RefSeq" id="WP_090214222.1">
    <property type="nucleotide sequence ID" value="NZ_LT629780.1"/>
</dbReference>
<name>A0A1H2H486_9GAMM</name>
<dbReference type="STRING" id="1245526.SAMN05216580_2111"/>
<dbReference type="AlphaFoldDB" id="A0A1H2H486"/>
<keyword evidence="4" id="KW-1185">Reference proteome</keyword>
<protein>
    <submittedName>
        <fullName evidence="3">Selenocysteine lyase/Cysteine desulfurase</fullName>
    </submittedName>
</protein>
<reference evidence="4" key="1">
    <citation type="submission" date="2016-10" db="EMBL/GenBank/DDBJ databases">
        <authorList>
            <person name="Varghese N."/>
            <person name="Submissions S."/>
        </authorList>
    </citation>
    <scope>NUCLEOTIDE SEQUENCE [LARGE SCALE GENOMIC DNA]</scope>
    <source>
        <strain evidence="4">CCTCC 2012022</strain>
    </source>
</reference>
<dbReference type="PANTHER" id="PTHR43586:SF15">
    <property type="entry name" value="BLR3095 PROTEIN"/>
    <property type="match status" value="1"/>
</dbReference>
<dbReference type="EMBL" id="LT629780">
    <property type="protein sequence ID" value="SDU26368.1"/>
    <property type="molecule type" value="Genomic_DNA"/>
</dbReference>
<dbReference type="InterPro" id="IPR015424">
    <property type="entry name" value="PyrdxlP-dep_Trfase"/>
</dbReference>
<dbReference type="Gene3D" id="3.90.1150.10">
    <property type="entry name" value="Aspartate Aminotransferase, domain 1"/>
    <property type="match status" value="1"/>
</dbReference>
<sequence length="375" mass="41618">MHSWHDEFPQQPGLRYLNHAAVAPWPRRASHAVSAFAEQNLRIGARDYPQWLQVENRLRQRLRNLLNAPSVADVALVKNTSEALSFVAFGLDWRAGDQVLISDEEFPSNRVVWEALRPLGVEVIEVGLAGHDPEGALLAACTARTRLLAISAVQYASGLRLDLQRLGAGCRARGVLLCVDAIQQLGAQPFDVQASDCAFAMADGHKWLLGPEGLGVFYCRRDLREQLKLHEYGWHMLEDVGNYERRDWQPARSARRFECGSPNMLGAMALEASLSLLEEVGMAQVAGLLEERVRHLHETLAALPGARLLSPAEPERRAGIVTFSLDGRDNATLFEQLKAQQVVCAQRGGGIRLSPHFYTPETVLEETLQLLRTLA</sequence>
<accession>A0A1H2H486</accession>
<dbReference type="InterPro" id="IPR015421">
    <property type="entry name" value="PyrdxlP-dep_Trfase_major"/>
</dbReference>
<keyword evidence="1" id="KW-0663">Pyridoxal phosphate</keyword>
<dbReference type="OrthoDB" id="9764293at2"/>